<dbReference type="EMBL" id="CABVHX010000001">
    <property type="protein sequence ID" value="VVN66132.1"/>
    <property type="molecule type" value="Genomic_DNA"/>
</dbReference>
<gene>
    <name evidence="1" type="ORF">PS718_00105</name>
</gene>
<protein>
    <submittedName>
        <fullName evidence="1">Uncharacterized protein</fullName>
    </submittedName>
</protein>
<evidence type="ECO:0000313" key="2">
    <source>
        <dbReference type="Proteomes" id="UP000325375"/>
    </source>
</evidence>
<accession>A0A5E6ZI43</accession>
<reference evidence="1 2" key="1">
    <citation type="submission" date="2019-09" db="EMBL/GenBank/DDBJ databases">
        <authorList>
            <person name="Chandra G."/>
            <person name="Truman W A."/>
        </authorList>
    </citation>
    <scope>NUCLEOTIDE SEQUENCE [LARGE SCALE GENOMIC DNA]</scope>
    <source>
        <strain evidence="1">PS718</strain>
    </source>
</reference>
<dbReference type="Proteomes" id="UP000325375">
    <property type="component" value="Unassembled WGS sequence"/>
</dbReference>
<name>A0A5E6ZI43_PSEFL</name>
<dbReference type="AlphaFoldDB" id="A0A5E6ZI43"/>
<proteinExistence type="predicted"/>
<sequence>MDSSVFEQTEFHLGTMIASTSSLTQQVLTDAAIPRITTLATHQLAETALRGDHTFARRLLEQAAGKVLGIVAFAQARTVE</sequence>
<organism evidence="1 2">
    <name type="scientific">Pseudomonas fluorescens</name>
    <dbReference type="NCBI Taxonomy" id="294"/>
    <lineage>
        <taxon>Bacteria</taxon>
        <taxon>Pseudomonadati</taxon>
        <taxon>Pseudomonadota</taxon>
        <taxon>Gammaproteobacteria</taxon>
        <taxon>Pseudomonadales</taxon>
        <taxon>Pseudomonadaceae</taxon>
        <taxon>Pseudomonas</taxon>
    </lineage>
</organism>
<evidence type="ECO:0000313" key="1">
    <source>
        <dbReference type="EMBL" id="VVN66132.1"/>
    </source>
</evidence>